<dbReference type="RefSeq" id="WP_021876037.1">
    <property type="nucleotide sequence ID" value="NZ_CP018624.1"/>
</dbReference>
<evidence type="ECO:0000313" key="2">
    <source>
        <dbReference type="Proteomes" id="UP000775179"/>
    </source>
</evidence>
<dbReference type="AlphaFoldDB" id="A0ABD4RH96"/>
<sequence length="92" mass="10130">MDEIIRIKAGILSDIESEIYNNINGAVVKTIILHNSNDIKKEVMLNIDGVAFFVILEQKETRIINNTIMINSLKAIGEGINIHITGIQLGGV</sequence>
<protein>
    <recommendedName>
        <fullName evidence="3">Asp23/Gls24 family envelope stress response protein</fullName>
    </recommendedName>
</protein>
<dbReference type="EMBL" id="JAIFTX010000013">
    <property type="protein sequence ID" value="MBX7290853.1"/>
    <property type="molecule type" value="Genomic_DNA"/>
</dbReference>
<name>A0ABD4RH96_9CLOT</name>
<proteinExistence type="predicted"/>
<evidence type="ECO:0008006" key="3">
    <source>
        <dbReference type="Google" id="ProtNLM"/>
    </source>
</evidence>
<accession>A0ABD4RH96</accession>
<dbReference type="Proteomes" id="UP000775179">
    <property type="component" value="Unassembled WGS sequence"/>
</dbReference>
<dbReference type="KEGG" id="cchv:BTM20_09185"/>
<gene>
    <name evidence="1" type="ORF">K4H94_07330</name>
</gene>
<comment type="caution">
    <text evidence="1">The sequence shown here is derived from an EMBL/GenBank/DDBJ whole genome shotgun (WGS) entry which is preliminary data.</text>
</comment>
<organism evidence="1 2">
    <name type="scientific">Clostridium chauvoei</name>
    <dbReference type="NCBI Taxonomy" id="46867"/>
    <lineage>
        <taxon>Bacteria</taxon>
        <taxon>Bacillati</taxon>
        <taxon>Bacillota</taxon>
        <taxon>Clostridia</taxon>
        <taxon>Eubacteriales</taxon>
        <taxon>Clostridiaceae</taxon>
        <taxon>Clostridium</taxon>
    </lineage>
</organism>
<evidence type="ECO:0000313" key="1">
    <source>
        <dbReference type="EMBL" id="MBX7290853.1"/>
    </source>
</evidence>
<reference evidence="1 2" key="1">
    <citation type="submission" date="2021-08" db="EMBL/GenBank/DDBJ databases">
        <title>Genome sequence analysis of Clostridium chauvoei strains of European origin and evaluation of typing options for outbreak investigations.</title>
        <authorList>
            <person name="Abdel-Glil M."/>
            <person name="Thomas P."/>
            <person name="Seyboldt C."/>
        </authorList>
    </citation>
    <scope>NUCLEOTIDE SEQUENCE [LARGE SCALE GENOMIC DNA]</scope>
    <source>
        <strain evidence="1 2">S0260-09</strain>
    </source>
</reference>
<dbReference type="GeneID" id="66302046"/>